<protein>
    <submittedName>
        <fullName evidence="2">Uncharacterized protein</fullName>
    </submittedName>
</protein>
<keyword evidence="1" id="KW-0812">Transmembrane</keyword>
<reference evidence="2" key="1">
    <citation type="journal article" date="2020" name="Stud. Mycol.">
        <title>101 Dothideomycetes genomes: a test case for predicting lifestyles and emergence of pathogens.</title>
        <authorList>
            <person name="Haridas S."/>
            <person name="Albert R."/>
            <person name="Binder M."/>
            <person name="Bloem J."/>
            <person name="Labutti K."/>
            <person name="Salamov A."/>
            <person name="Andreopoulos B."/>
            <person name="Baker S."/>
            <person name="Barry K."/>
            <person name="Bills G."/>
            <person name="Bluhm B."/>
            <person name="Cannon C."/>
            <person name="Castanera R."/>
            <person name="Culley D."/>
            <person name="Daum C."/>
            <person name="Ezra D."/>
            <person name="Gonzalez J."/>
            <person name="Henrissat B."/>
            <person name="Kuo A."/>
            <person name="Liang C."/>
            <person name="Lipzen A."/>
            <person name="Lutzoni F."/>
            <person name="Magnuson J."/>
            <person name="Mondo S."/>
            <person name="Nolan M."/>
            <person name="Ohm R."/>
            <person name="Pangilinan J."/>
            <person name="Park H.-J."/>
            <person name="Ramirez L."/>
            <person name="Alfaro M."/>
            <person name="Sun H."/>
            <person name="Tritt A."/>
            <person name="Yoshinaga Y."/>
            <person name="Zwiers L.-H."/>
            <person name="Turgeon B."/>
            <person name="Goodwin S."/>
            <person name="Spatafora J."/>
            <person name="Crous P."/>
            <person name="Grigoriev I."/>
        </authorList>
    </citation>
    <scope>NUCLEOTIDE SEQUENCE</scope>
    <source>
        <strain evidence="2">CBS 690.94</strain>
    </source>
</reference>
<dbReference type="EMBL" id="MU001502">
    <property type="protein sequence ID" value="KAF2443368.1"/>
    <property type="molecule type" value="Genomic_DNA"/>
</dbReference>
<feature type="transmembrane region" description="Helical" evidence="1">
    <location>
        <begin position="61"/>
        <end position="85"/>
    </location>
</feature>
<dbReference type="AlphaFoldDB" id="A0A9P4PHD4"/>
<keyword evidence="3" id="KW-1185">Reference proteome</keyword>
<organism evidence="2 3">
    <name type="scientific">Karstenula rhodostoma CBS 690.94</name>
    <dbReference type="NCBI Taxonomy" id="1392251"/>
    <lineage>
        <taxon>Eukaryota</taxon>
        <taxon>Fungi</taxon>
        <taxon>Dikarya</taxon>
        <taxon>Ascomycota</taxon>
        <taxon>Pezizomycotina</taxon>
        <taxon>Dothideomycetes</taxon>
        <taxon>Pleosporomycetidae</taxon>
        <taxon>Pleosporales</taxon>
        <taxon>Massarineae</taxon>
        <taxon>Didymosphaeriaceae</taxon>
        <taxon>Karstenula</taxon>
    </lineage>
</organism>
<proteinExistence type="predicted"/>
<gene>
    <name evidence="2" type="ORF">P171DRAFT_36289</name>
</gene>
<dbReference type="Proteomes" id="UP000799764">
    <property type="component" value="Unassembled WGS sequence"/>
</dbReference>
<evidence type="ECO:0000313" key="2">
    <source>
        <dbReference type="EMBL" id="KAF2443368.1"/>
    </source>
</evidence>
<evidence type="ECO:0000256" key="1">
    <source>
        <dbReference type="SAM" id="Phobius"/>
    </source>
</evidence>
<comment type="caution">
    <text evidence="2">The sequence shown here is derived from an EMBL/GenBank/DDBJ whole genome shotgun (WGS) entry which is preliminary data.</text>
</comment>
<sequence length="118" mass="13471">MRVVCGLETCFETVALLSGEAPLVMRDGCCCCCCCCQVYCRDMHDACNQLAEFRQRPREDLMIISILYWVQYFLGRGSVLLAFLLGRHTTRGTPQCIVARVRAYDMETHRDIGIPRRA</sequence>
<accession>A0A9P4PHD4</accession>
<name>A0A9P4PHD4_9PLEO</name>
<keyword evidence="1" id="KW-0472">Membrane</keyword>
<evidence type="ECO:0000313" key="3">
    <source>
        <dbReference type="Proteomes" id="UP000799764"/>
    </source>
</evidence>
<keyword evidence="1" id="KW-1133">Transmembrane helix</keyword>